<sequence length="442" mass="47771">MYTLRSLGKRIVLPLSVIMFSIVACNKNNDYKQPLPQIVDNSIKDGKDTITIGGSLLLYPKLSDRTTTSYSWKVNGTQAGTDSTLTFKPDAAGKYLINFTASNTTGQASANYQIYVLGKYENGILIVNEGWFGHENGGVNFYRYGSDTIEQNVYAKENPGKQLGTTTEFGAVFNGRFYLVSKQGPFVVTDSKSLVEVGRIESLPANGRAFLGIDSTTGLITTQSGIYPLNLQTLAIGTKLSSVSGQVGNIIMQGNYIFALTQTEGVVVLNKSDYSVAKKIGGLTEGFTTGSDGSVWVAGGTSLVKINSSTLDTTKVTLPFSAANTWGAWTSGSLTFSATENAIFIAKEKSWGSSGTSFYKYVIGNAASLQNPFATLPTGKELYGCATRYNPLTNQVVVTAVQSGYGQNYKYNSLYFYNASTGNLDKTVSYEYFYFPGLMLFN</sequence>
<keyword evidence="4" id="KW-1185">Reference proteome</keyword>
<dbReference type="PROSITE" id="PS51257">
    <property type="entry name" value="PROKAR_LIPOPROTEIN"/>
    <property type="match status" value="1"/>
</dbReference>
<dbReference type="InterPro" id="IPR031815">
    <property type="entry name" value="DUF5074"/>
</dbReference>
<dbReference type="RefSeq" id="WP_217792796.1">
    <property type="nucleotide sequence ID" value="NZ_JAHSPG010000013.1"/>
</dbReference>
<comment type="caution">
    <text evidence="3">The sequence shown here is derived from an EMBL/GenBank/DDBJ whole genome shotgun (WGS) entry which is preliminary data.</text>
</comment>
<protein>
    <submittedName>
        <fullName evidence="3">DUF5074 domain-containing protein</fullName>
    </submittedName>
</protein>
<name>A0A9E2SBC3_9BACT</name>
<proteinExistence type="predicted"/>
<gene>
    <name evidence="3" type="ORF">KTO63_17625</name>
</gene>
<accession>A0A9E2SBC3</accession>
<evidence type="ECO:0000256" key="1">
    <source>
        <dbReference type="SAM" id="SignalP"/>
    </source>
</evidence>
<dbReference type="AlphaFoldDB" id="A0A9E2SBC3"/>
<feature type="signal peptide" evidence="1">
    <location>
        <begin position="1"/>
        <end position="24"/>
    </location>
</feature>
<evidence type="ECO:0000313" key="4">
    <source>
        <dbReference type="Proteomes" id="UP000812270"/>
    </source>
</evidence>
<organism evidence="3 4">
    <name type="scientific">Pinibacter aurantiacus</name>
    <dbReference type="NCBI Taxonomy" id="2851599"/>
    <lineage>
        <taxon>Bacteria</taxon>
        <taxon>Pseudomonadati</taxon>
        <taxon>Bacteroidota</taxon>
        <taxon>Chitinophagia</taxon>
        <taxon>Chitinophagales</taxon>
        <taxon>Chitinophagaceae</taxon>
        <taxon>Pinibacter</taxon>
    </lineage>
</organism>
<dbReference type="EMBL" id="JAHSPG010000013">
    <property type="protein sequence ID" value="MBV4358992.1"/>
    <property type="molecule type" value="Genomic_DNA"/>
</dbReference>
<feature type="domain" description="Bacteroidetes PKD-like" evidence="2">
    <location>
        <begin position="44"/>
        <end position="103"/>
    </location>
</feature>
<keyword evidence="1" id="KW-0732">Signal</keyword>
<feature type="chain" id="PRO_5039096976" evidence="1">
    <location>
        <begin position="25"/>
        <end position="442"/>
    </location>
</feature>
<dbReference type="Pfam" id="PF16820">
    <property type="entry name" value="PKD_3"/>
    <property type="match status" value="1"/>
</dbReference>
<evidence type="ECO:0000259" key="2">
    <source>
        <dbReference type="Pfam" id="PF16820"/>
    </source>
</evidence>
<dbReference type="Proteomes" id="UP000812270">
    <property type="component" value="Unassembled WGS sequence"/>
</dbReference>
<dbReference type="Pfam" id="PF16819">
    <property type="entry name" value="DUF5074"/>
    <property type="match status" value="1"/>
</dbReference>
<reference evidence="3" key="1">
    <citation type="submission" date="2021-06" db="EMBL/GenBank/DDBJ databases">
        <authorList>
            <person name="Huq M.A."/>
        </authorList>
    </citation>
    <scope>NUCLEOTIDE SEQUENCE</scope>
    <source>
        <strain evidence="3">MAH-26</strain>
    </source>
</reference>
<evidence type="ECO:0000313" key="3">
    <source>
        <dbReference type="EMBL" id="MBV4358992.1"/>
    </source>
</evidence>
<dbReference type="InterPro" id="IPR041696">
    <property type="entry name" value="PKD_3"/>
</dbReference>